<reference evidence="1" key="1">
    <citation type="submission" date="2021-06" db="EMBL/GenBank/DDBJ databases">
        <authorList>
            <person name="Kallberg Y."/>
            <person name="Tangrot J."/>
            <person name="Rosling A."/>
        </authorList>
    </citation>
    <scope>NUCLEOTIDE SEQUENCE</scope>
    <source>
        <strain evidence="1">CL551</strain>
    </source>
</reference>
<accession>A0A9N9DEP3</accession>
<comment type="caution">
    <text evidence="1">The sequence shown here is derived from an EMBL/GenBank/DDBJ whole genome shotgun (WGS) entry which is preliminary data.</text>
</comment>
<evidence type="ECO:0000313" key="2">
    <source>
        <dbReference type="Proteomes" id="UP000789342"/>
    </source>
</evidence>
<gene>
    <name evidence="1" type="ORF">AMORRO_LOCUS9199</name>
</gene>
<name>A0A9N9DEP3_9GLOM</name>
<proteinExistence type="predicted"/>
<dbReference type="EMBL" id="CAJVPV010008675">
    <property type="protein sequence ID" value="CAG8633541.1"/>
    <property type="molecule type" value="Genomic_DNA"/>
</dbReference>
<protein>
    <submittedName>
        <fullName evidence="1">7499_t:CDS:1</fullName>
    </submittedName>
</protein>
<sequence>MERFDSSTHQISLDRCDSRSTTSTTDIQLDALFDGIVSFGWAWPRLDQFHRFTLHLFLRPRSIL</sequence>
<dbReference type="Proteomes" id="UP000789342">
    <property type="component" value="Unassembled WGS sequence"/>
</dbReference>
<organism evidence="1 2">
    <name type="scientific">Acaulospora morrowiae</name>
    <dbReference type="NCBI Taxonomy" id="94023"/>
    <lineage>
        <taxon>Eukaryota</taxon>
        <taxon>Fungi</taxon>
        <taxon>Fungi incertae sedis</taxon>
        <taxon>Mucoromycota</taxon>
        <taxon>Glomeromycotina</taxon>
        <taxon>Glomeromycetes</taxon>
        <taxon>Diversisporales</taxon>
        <taxon>Acaulosporaceae</taxon>
        <taxon>Acaulospora</taxon>
    </lineage>
</organism>
<evidence type="ECO:0000313" key="1">
    <source>
        <dbReference type="EMBL" id="CAG8633541.1"/>
    </source>
</evidence>
<feature type="non-terminal residue" evidence="1">
    <location>
        <position position="64"/>
    </location>
</feature>
<dbReference type="AlphaFoldDB" id="A0A9N9DEP3"/>
<keyword evidence="2" id="KW-1185">Reference proteome</keyword>